<dbReference type="Gene3D" id="1.50.40.10">
    <property type="entry name" value="Mitochondrial carrier domain"/>
    <property type="match status" value="2"/>
</dbReference>
<dbReference type="RefSeq" id="XP_014148387.1">
    <property type="nucleotide sequence ID" value="XM_014292912.1"/>
</dbReference>
<evidence type="ECO:0000256" key="5">
    <source>
        <dbReference type="ARBA" id="ARBA00022737"/>
    </source>
</evidence>
<dbReference type="OrthoDB" id="193856at2759"/>
<sequence>MVGITIGQPFEVLKTRMQAQHSPYAGSWHCLTSTVNGEGVRALWKGLSAPLSGVAVYQAVCFASYEATKSSIHRHRPGTDSQSAVLISGLASGVATTVITTPTDLIKIQMQLDRGVGSARSTYEESKHLMITRLQINEHTATFVAGGLAGMASWGSIIPIDRVKTQIQAMATQNGRSPGVMECMRNILKKEGFRGLYRGGAQCLLRAFPVNAVTFLVYENMIKLLKPP</sequence>
<evidence type="ECO:0000256" key="1">
    <source>
        <dbReference type="ARBA" id="ARBA00004225"/>
    </source>
</evidence>
<keyword evidence="8 9" id="KW-0472">Membrane</keyword>
<evidence type="ECO:0000256" key="3">
    <source>
        <dbReference type="ARBA" id="ARBA00022448"/>
    </source>
</evidence>
<evidence type="ECO:0000256" key="10">
    <source>
        <dbReference type="RuleBase" id="RU000488"/>
    </source>
</evidence>
<accession>A0A0L0FCJ5</accession>
<dbReference type="GeneID" id="25913474"/>
<keyword evidence="5" id="KW-0677">Repeat</keyword>
<evidence type="ECO:0000256" key="4">
    <source>
        <dbReference type="ARBA" id="ARBA00022692"/>
    </source>
</evidence>
<dbReference type="GO" id="GO:0022857">
    <property type="term" value="F:transmembrane transporter activity"/>
    <property type="evidence" value="ECO:0007669"/>
    <property type="project" value="TreeGrafter"/>
</dbReference>
<keyword evidence="4 9" id="KW-0812">Transmembrane</keyword>
<keyword evidence="3 10" id="KW-0813">Transport</keyword>
<feature type="repeat" description="Solcar" evidence="9">
    <location>
        <begin position="137"/>
        <end position="224"/>
    </location>
</feature>
<dbReference type="PRINTS" id="PR00926">
    <property type="entry name" value="MITOCARRIER"/>
</dbReference>
<evidence type="ECO:0000313" key="12">
    <source>
        <dbReference type="Proteomes" id="UP000054560"/>
    </source>
</evidence>
<dbReference type="InterPro" id="IPR050567">
    <property type="entry name" value="Mitochondrial_Carrier"/>
</dbReference>
<evidence type="ECO:0000313" key="11">
    <source>
        <dbReference type="EMBL" id="KNC74485.1"/>
    </source>
</evidence>
<comment type="subcellular location">
    <subcellularLocation>
        <location evidence="1">Mitochondrion membrane</location>
        <topology evidence="1">Multi-pass membrane protein</topology>
    </subcellularLocation>
</comment>
<dbReference type="PANTHER" id="PTHR45624:SF10">
    <property type="entry name" value="SLC (SOLUTE CARRIER) HOMOLOG"/>
    <property type="match status" value="1"/>
</dbReference>
<dbReference type="InterPro" id="IPR002067">
    <property type="entry name" value="MCP"/>
</dbReference>
<dbReference type="PROSITE" id="PS50920">
    <property type="entry name" value="SOLCAR"/>
    <property type="match status" value="2"/>
</dbReference>
<protein>
    <submittedName>
        <fullName evidence="11">Uncharacterized protein</fullName>
    </submittedName>
</protein>
<organism evidence="11 12">
    <name type="scientific">Sphaeroforma arctica JP610</name>
    <dbReference type="NCBI Taxonomy" id="667725"/>
    <lineage>
        <taxon>Eukaryota</taxon>
        <taxon>Ichthyosporea</taxon>
        <taxon>Ichthyophonida</taxon>
        <taxon>Sphaeroforma</taxon>
    </lineage>
</organism>
<comment type="similarity">
    <text evidence="2 10">Belongs to the mitochondrial carrier (TC 2.A.29) family.</text>
</comment>
<evidence type="ECO:0000256" key="2">
    <source>
        <dbReference type="ARBA" id="ARBA00006375"/>
    </source>
</evidence>
<name>A0A0L0FCJ5_9EUKA</name>
<dbReference type="AlphaFoldDB" id="A0A0L0FCJ5"/>
<dbReference type="Proteomes" id="UP000054560">
    <property type="component" value="Unassembled WGS sequence"/>
</dbReference>
<evidence type="ECO:0000256" key="8">
    <source>
        <dbReference type="ARBA" id="ARBA00023136"/>
    </source>
</evidence>
<feature type="repeat" description="Solcar" evidence="9">
    <location>
        <begin position="1"/>
        <end position="71"/>
    </location>
</feature>
<evidence type="ECO:0000256" key="9">
    <source>
        <dbReference type="PROSITE-ProRule" id="PRU00282"/>
    </source>
</evidence>
<reference evidence="11 12" key="1">
    <citation type="submission" date="2011-02" db="EMBL/GenBank/DDBJ databases">
        <title>The Genome Sequence of Sphaeroforma arctica JP610.</title>
        <authorList>
            <consortium name="The Broad Institute Genome Sequencing Platform"/>
            <person name="Russ C."/>
            <person name="Cuomo C."/>
            <person name="Young S.K."/>
            <person name="Zeng Q."/>
            <person name="Gargeya S."/>
            <person name="Alvarado L."/>
            <person name="Berlin A."/>
            <person name="Chapman S.B."/>
            <person name="Chen Z."/>
            <person name="Freedman E."/>
            <person name="Gellesch M."/>
            <person name="Goldberg J."/>
            <person name="Griggs A."/>
            <person name="Gujja S."/>
            <person name="Heilman E."/>
            <person name="Heiman D."/>
            <person name="Howarth C."/>
            <person name="Mehta T."/>
            <person name="Neiman D."/>
            <person name="Pearson M."/>
            <person name="Roberts A."/>
            <person name="Saif S."/>
            <person name="Shea T."/>
            <person name="Shenoy N."/>
            <person name="Sisk P."/>
            <person name="Stolte C."/>
            <person name="Sykes S."/>
            <person name="White J."/>
            <person name="Yandava C."/>
            <person name="Burger G."/>
            <person name="Gray M.W."/>
            <person name="Holland P.W.H."/>
            <person name="King N."/>
            <person name="Lang F.B.F."/>
            <person name="Roger A.J."/>
            <person name="Ruiz-Trillo I."/>
            <person name="Haas B."/>
            <person name="Nusbaum C."/>
            <person name="Birren B."/>
        </authorList>
    </citation>
    <scope>NUCLEOTIDE SEQUENCE [LARGE SCALE GENOMIC DNA]</scope>
    <source>
        <strain evidence="11 12">JP610</strain>
    </source>
</reference>
<dbReference type="Pfam" id="PF00153">
    <property type="entry name" value="Mito_carr"/>
    <property type="match status" value="3"/>
</dbReference>
<dbReference type="InterPro" id="IPR018108">
    <property type="entry name" value="MCP_transmembrane"/>
</dbReference>
<dbReference type="GO" id="GO:0031966">
    <property type="term" value="C:mitochondrial membrane"/>
    <property type="evidence" value="ECO:0007669"/>
    <property type="project" value="UniProtKB-SubCell"/>
</dbReference>
<keyword evidence="12" id="KW-1185">Reference proteome</keyword>
<keyword evidence="7" id="KW-0496">Mitochondrion</keyword>
<dbReference type="EMBL" id="KQ244364">
    <property type="protein sequence ID" value="KNC74485.1"/>
    <property type="molecule type" value="Genomic_DNA"/>
</dbReference>
<dbReference type="PANTHER" id="PTHR45624">
    <property type="entry name" value="MITOCHONDRIAL BASIC AMINO ACIDS TRANSPORTER-RELATED"/>
    <property type="match status" value="1"/>
</dbReference>
<dbReference type="SUPFAM" id="SSF103506">
    <property type="entry name" value="Mitochondrial carrier"/>
    <property type="match status" value="1"/>
</dbReference>
<evidence type="ECO:0000256" key="7">
    <source>
        <dbReference type="ARBA" id="ARBA00023128"/>
    </source>
</evidence>
<proteinExistence type="inferred from homology"/>
<gene>
    <name evidence="11" type="ORF">SARC_12970</name>
</gene>
<keyword evidence="6" id="KW-1133">Transmembrane helix</keyword>
<dbReference type="InterPro" id="IPR023395">
    <property type="entry name" value="MCP_dom_sf"/>
</dbReference>
<evidence type="ECO:0000256" key="6">
    <source>
        <dbReference type="ARBA" id="ARBA00022989"/>
    </source>
</evidence>